<dbReference type="OrthoDB" id="1034290at2"/>
<dbReference type="SMART" id="SM00530">
    <property type="entry name" value="HTH_XRE"/>
    <property type="match status" value="1"/>
</dbReference>
<dbReference type="EMBL" id="FPAS01000001">
    <property type="protein sequence ID" value="SFT44204.1"/>
    <property type="molecule type" value="Genomic_DNA"/>
</dbReference>
<keyword evidence="3" id="KW-1185">Reference proteome</keyword>
<protein>
    <submittedName>
        <fullName evidence="2">DNA-binding transcriptional regulator, XRE-family HTH domain</fullName>
    </submittedName>
</protein>
<dbReference type="InterPro" id="IPR001387">
    <property type="entry name" value="Cro/C1-type_HTH"/>
</dbReference>
<dbReference type="Proteomes" id="UP000236454">
    <property type="component" value="Unassembled WGS sequence"/>
</dbReference>
<accession>A0A1I6Y261</accession>
<gene>
    <name evidence="2" type="ORF">SAMN05216474_0591</name>
</gene>
<dbReference type="Gene3D" id="1.10.260.40">
    <property type="entry name" value="lambda repressor-like DNA-binding domains"/>
    <property type="match status" value="1"/>
</dbReference>
<dbReference type="GO" id="GO:0003677">
    <property type="term" value="F:DNA binding"/>
    <property type="evidence" value="ECO:0007669"/>
    <property type="project" value="UniProtKB-KW"/>
</dbReference>
<organism evidence="2 3">
    <name type="scientific">Lishizhenia tianjinensis</name>
    <dbReference type="NCBI Taxonomy" id="477690"/>
    <lineage>
        <taxon>Bacteria</taxon>
        <taxon>Pseudomonadati</taxon>
        <taxon>Bacteroidota</taxon>
        <taxon>Flavobacteriia</taxon>
        <taxon>Flavobacteriales</taxon>
        <taxon>Crocinitomicaceae</taxon>
        <taxon>Lishizhenia</taxon>
    </lineage>
</organism>
<dbReference type="InterPro" id="IPR010982">
    <property type="entry name" value="Lambda_DNA-bd_dom_sf"/>
</dbReference>
<sequence>MSIQDRLKMIMKMNNLNASSFADKVGVQRSSVSHILSGRNKPSLDFIQKTLSTFPRVSGDWLVSGKQPTIEVSGITTPPVQMEEKKSATVTTGVEADVNTTQKNTASNKTVEKIVYFYTDGTFKEFTPSNEE</sequence>
<reference evidence="2 3" key="1">
    <citation type="submission" date="2016-10" db="EMBL/GenBank/DDBJ databases">
        <authorList>
            <person name="de Groot N.N."/>
        </authorList>
    </citation>
    <scope>NUCLEOTIDE SEQUENCE [LARGE SCALE GENOMIC DNA]</scope>
    <source>
        <strain evidence="2 3">CGMCC 1.7005</strain>
    </source>
</reference>
<dbReference type="SUPFAM" id="SSF47413">
    <property type="entry name" value="lambda repressor-like DNA-binding domains"/>
    <property type="match status" value="1"/>
</dbReference>
<evidence type="ECO:0000313" key="3">
    <source>
        <dbReference type="Proteomes" id="UP000236454"/>
    </source>
</evidence>
<feature type="domain" description="HTH cro/C1-type" evidence="1">
    <location>
        <begin position="7"/>
        <end position="62"/>
    </location>
</feature>
<keyword evidence="2" id="KW-0238">DNA-binding</keyword>
<dbReference type="Pfam" id="PF01381">
    <property type="entry name" value="HTH_3"/>
    <property type="match status" value="1"/>
</dbReference>
<name>A0A1I6Y261_9FLAO</name>
<dbReference type="PROSITE" id="PS50943">
    <property type="entry name" value="HTH_CROC1"/>
    <property type="match status" value="1"/>
</dbReference>
<dbReference type="RefSeq" id="WP_090246140.1">
    <property type="nucleotide sequence ID" value="NZ_FPAS01000001.1"/>
</dbReference>
<proteinExistence type="predicted"/>
<evidence type="ECO:0000313" key="2">
    <source>
        <dbReference type="EMBL" id="SFT44204.1"/>
    </source>
</evidence>
<dbReference type="STRING" id="477690.SAMN05216474_0591"/>
<dbReference type="CDD" id="cd00093">
    <property type="entry name" value="HTH_XRE"/>
    <property type="match status" value="1"/>
</dbReference>
<dbReference type="AlphaFoldDB" id="A0A1I6Y261"/>
<evidence type="ECO:0000259" key="1">
    <source>
        <dbReference type="PROSITE" id="PS50943"/>
    </source>
</evidence>